<dbReference type="EMBL" id="KN832874">
    <property type="protein sequence ID" value="KIN02710.1"/>
    <property type="molecule type" value="Genomic_DNA"/>
</dbReference>
<accession>A0A0C3HHZ6</accession>
<keyword evidence="3" id="KW-1185">Reference proteome</keyword>
<reference evidence="3" key="2">
    <citation type="submission" date="2015-01" db="EMBL/GenBank/DDBJ databases">
        <title>Evolutionary Origins and Diversification of the Mycorrhizal Mutualists.</title>
        <authorList>
            <consortium name="DOE Joint Genome Institute"/>
            <consortium name="Mycorrhizal Genomics Consortium"/>
            <person name="Kohler A."/>
            <person name="Kuo A."/>
            <person name="Nagy L.G."/>
            <person name="Floudas D."/>
            <person name="Copeland A."/>
            <person name="Barry K.W."/>
            <person name="Cichocki N."/>
            <person name="Veneault-Fourrey C."/>
            <person name="LaButti K."/>
            <person name="Lindquist E.A."/>
            <person name="Lipzen A."/>
            <person name="Lundell T."/>
            <person name="Morin E."/>
            <person name="Murat C."/>
            <person name="Riley R."/>
            <person name="Ohm R."/>
            <person name="Sun H."/>
            <person name="Tunlid A."/>
            <person name="Henrissat B."/>
            <person name="Grigoriev I.V."/>
            <person name="Hibbett D.S."/>
            <person name="Martin F."/>
        </authorList>
    </citation>
    <scope>NUCLEOTIDE SEQUENCE [LARGE SCALE GENOMIC DNA]</scope>
    <source>
        <strain evidence="3">Zn</strain>
    </source>
</reference>
<name>A0A0C3HHZ6_OIDMZ</name>
<reference evidence="2 3" key="1">
    <citation type="submission" date="2014-04" db="EMBL/GenBank/DDBJ databases">
        <authorList>
            <consortium name="DOE Joint Genome Institute"/>
            <person name="Kuo A."/>
            <person name="Martino E."/>
            <person name="Perotto S."/>
            <person name="Kohler A."/>
            <person name="Nagy L.G."/>
            <person name="Floudas D."/>
            <person name="Copeland A."/>
            <person name="Barry K.W."/>
            <person name="Cichocki N."/>
            <person name="Veneault-Fourrey C."/>
            <person name="LaButti K."/>
            <person name="Lindquist E.A."/>
            <person name="Lipzen A."/>
            <person name="Lundell T."/>
            <person name="Morin E."/>
            <person name="Murat C."/>
            <person name="Sun H."/>
            <person name="Tunlid A."/>
            <person name="Henrissat B."/>
            <person name="Grigoriev I.V."/>
            <person name="Hibbett D.S."/>
            <person name="Martin F."/>
            <person name="Nordberg H.P."/>
            <person name="Cantor M.N."/>
            <person name="Hua S.X."/>
        </authorList>
    </citation>
    <scope>NUCLEOTIDE SEQUENCE [LARGE SCALE GENOMIC DNA]</scope>
    <source>
        <strain evidence="2 3">Zn</strain>
    </source>
</reference>
<dbReference type="AlphaFoldDB" id="A0A0C3HHZ6"/>
<dbReference type="OrthoDB" id="10450596at2759"/>
<sequence>MLFSKTTVIIALFATSAICAPIAQPEPATQDIDAPFETLALRDFDDAVFARAQSKAQLTQAYHQAEDQAKSALATAKSLDSSLKGKPHSAGDIAKMKASILTAYRAGHQAEKTRGDWMTLYGGSSLENVDLGHSNAVQWIDQNIMQPTETLAKAWGVSL</sequence>
<dbReference type="Proteomes" id="UP000054321">
    <property type="component" value="Unassembled WGS sequence"/>
</dbReference>
<dbReference type="HOGENOM" id="CLU_1661309_0_0_1"/>
<dbReference type="InParanoid" id="A0A0C3HHZ6"/>
<gene>
    <name evidence="2" type="ORF">OIDMADRAFT_27214</name>
</gene>
<feature type="chain" id="PRO_5002165109" evidence="1">
    <location>
        <begin position="20"/>
        <end position="159"/>
    </location>
</feature>
<evidence type="ECO:0000313" key="3">
    <source>
        <dbReference type="Proteomes" id="UP000054321"/>
    </source>
</evidence>
<evidence type="ECO:0000256" key="1">
    <source>
        <dbReference type="SAM" id="SignalP"/>
    </source>
</evidence>
<keyword evidence="1" id="KW-0732">Signal</keyword>
<proteinExistence type="predicted"/>
<organism evidence="2 3">
    <name type="scientific">Oidiodendron maius (strain Zn)</name>
    <dbReference type="NCBI Taxonomy" id="913774"/>
    <lineage>
        <taxon>Eukaryota</taxon>
        <taxon>Fungi</taxon>
        <taxon>Dikarya</taxon>
        <taxon>Ascomycota</taxon>
        <taxon>Pezizomycotina</taxon>
        <taxon>Leotiomycetes</taxon>
        <taxon>Leotiomycetes incertae sedis</taxon>
        <taxon>Myxotrichaceae</taxon>
        <taxon>Oidiodendron</taxon>
    </lineage>
</organism>
<protein>
    <submittedName>
        <fullName evidence="2">Uncharacterized protein</fullName>
    </submittedName>
</protein>
<feature type="signal peptide" evidence="1">
    <location>
        <begin position="1"/>
        <end position="19"/>
    </location>
</feature>
<evidence type="ECO:0000313" key="2">
    <source>
        <dbReference type="EMBL" id="KIN02710.1"/>
    </source>
</evidence>